<keyword evidence="2" id="KW-1185">Reference proteome</keyword>
<evidence type="ECO:0000313" key="2">
    <source>
        <dbReference type="Proteomes" id="UP000078476"/>
    </source>
</evidence>
<gene>
    <name evidence="1" type="ORF">A1359_11815</name>
</gene>
<protein>
    <submittedName>
        <fullName evidence="1">Pilus assembly protein PilZ</fullName>
    </submittedName>
</protein>
<dbReference type="AlphaFoldDB" id="A0A177N7P7"/>
<reference evidence="1 2" key="1">
    <citation type="submission" date="2016-03" db="EMBL/GenBank/DDBJ databases">
        <authorList>
            <person name="Ploux O."/>
        </authorList>
    </citation>
    <scope>NUCLEOTIDE SEQUENCE [LARGE SCALE GENOMIC DNA]</scope>
    <source>
        <strain evidence="1 2">R-45370</strain>
    </source>
</reference>
<accession>A0A177N7P7</accession>
<organism evidence="1 2">
    <name type="scientific">Methylomonas lenta</name>
    <dbReference type="NCBI Taxonomy" id="980561"/>
    <lineage>
        <taxon>Bacteria</taxon>
        <taxon>Pseudomonadati</taxon>
        <taxon>Pseudomonadota</taxon>
        <taxon>Gammaproteobacteria</taxon>
        <taxon>Methylococcales</taxon>
        <taxon>Methylococcaceae</taxon>
        <taxon>Methylomonas</taxon>
    </lineage>
</organism>
<dbReference type="EMBL" id="LUUI01000117">
    <property type="protein sequence ID" value="OAI13624.1"/>
    <property type="molecule type" value="Genomic_DNA"/>
</dbReference>
<evidence type="ECO:0000313" key="1">
    <source>
        <dbReference type="EMBL" id="OAI13624.1"/>
    </source>
</evidence>
<dbReference type="Proteomes" id="UP000078476">
    <property type="component" value="Unassembled WGS sequence"/>
</dbReference>
<sequence length="194" mass="21965">MAEDFEEKRRYFRVNDKINLLLRVVDESKVSQRSHVSMDVLSSCSLSAALEVLNQEAAAVSSRLERRDPEVLEYLKIIDNKINLIASALNPREEAFSEHDMHEVSLSAAGVAFTNEIALPVGTLLELRMLLTSCLAVIVAFARVMQCKDISQDNAAFPFVISAEYINMNEEDRELLIKHVIKKQMQQLRDKNAN</sequence>
<dbReference type="STRING" id="980561.A1359_11815"/>
<dbReference type="RefSeq" id="WP_066984033.1">
    <property type="nucleotide sequence ID" value="NZ_LUUI01000117.1"/>
</dbReference>
<name>A0A177N7P7_9GAMM</name>
<proteinExistence type="predicted"/>
<comment type="caution">
    <text evidence="1">The sequence shown here is derived from an EMBL/GenBank/DDBJ whole genome shotgun (WGS) entry which is preliminary data.</text>
</comment>
<dbReference type="OrthoDB" id="5567005at2"/>